<evidence type="ECO:0000259" key="2">
    <source>
        <dbReference type="PROSITE" id="PS50003"/>
    </source>
</evidence>
<protein>
    <submittedName>
        <fullName evidence="4">PH domain-containing protein</fullName>
    </submittedName>
</protein>
<dbReference type="Proteomes" id="UP000887574">
    <property type="component" value="Unplaced"/>
</dbReference>
<dbReference type="PROSITE" id="PS50003">
    <property type="entry name" value="PH_DOMAIN"/>
    <property type="match status" value="1"/>
</dbReference>
<keyword evidence="3" id="KW-1185">Reference proteome</keyword>
<name>A0A915EU31_9BILA</name>
<reference evidence="4" key="1">
    <citation type="submission" date="2022-11" db="UniProtKB">
        <authorList>
            <consortium name="WormBaseParasite"/>
        </authorList>
    </citation>
    <scope>IDENTIFICATION</scope>
</reference>
<feature type="compositionally biased region" description="Polar residues" evidence="1">
    <location>
        <begin position="56"/>
        <end position="73"/>
    </location>
</feature>
<organism evidence="3 4">
    <name type="scientific">Ditylenchus dipsaci</name>
    <dbReference type="NCBI Taxonomy" id="166011"/>
    <lineage>
        <taxon>Eukaryota</taxon>
        <taxon>Metazoa</taxon>
        <taxon>Ecdysozoa</taxon>
        <taxon>Nematoda</taxon>
        <taxon>Chromadorea</taxon>
        <taxon>Rhabditida</taxon>
        <taxon>Tylenchina</taxon>
        <taxon>Tylenchomorpha</taxon>
        <taxon>Sphaerularioidea</taxon>
        <taxon>Anguinidae</taxon>
        <taxon>Anguininae</taxon>
        <taxon>Ditylenchus</taxon>
    </lineage>
</organism>
<evidence type="ECO:0000313" key="3">
    <source>
        <dbReference type="Proteomes" id="UP000887574"/>
    </source>
</evidence>
<dbReference type="InterPro" id="IPR001849">
    <property type="entry name" value="PH_domain"/>
</dbReference>
<feature type="region of interest" description="Disordered" evidence="1">
    <location>
        <begin position="55"/>
        <end position="80"/>
    </location>
</feature>
<dbReference type="AlphaFoldDB" id="A0A915EU31"/>
<proteinExistence type="predicted"/>
<accession>A0A915EU31</accession>
<sequence length="133" mass="14404">MLKTTKKGKTVLQISVSPEAEKSTLILAAEADSELQMWQMDIDRALKWNSKEDSISLGSSSRANSIQPNSSTAADAESVTAKRATAATETLLTDETCFHSTGIWSLLKKLKALLPACYNLLINTNHPPAQPCN</sequence>
<evidence type="ECO:0000313" key="4">
    <source>
        <dbReference type="WBParaSite" id="jg9530"/>
    </source>
</evidence>
<dbReference type="WBParaSite" id="jg9530">
    <property type="protein sequence ID" value="jg9530"/>
    <property type="gene ID" value="jg9530"/>
</dbReference>
<feature type="domain" description="PH" evidence="2">
    <location>
        <begin position="1"/>
        <end position="47"/>
    </location>
</feature>
<evidence type="ECO:0000256" key="1">
    <source>
        <dbReference type="SAM" id="MobiDB-lite"/>
    </source>
</evidence>